<dbReference type="Proteomes" id="UP000054683">
    <property type="component" value="Unassembled WGS sequence"/>
</dbReference>
<dbReference type="PROSITE" id="PS51257">
    <property type="entry name" value="PROKAR_LIPOPROTEIN"/>
    <property type="match status" value="1"/>
</dbReference>
<dbReference type="InterPro" id="IPR006175">
    <property type="entry name" value="YjgF/YER057c/UK114"/>
</dbReference>
<dbReference type="EMBL" id="FCOK02000022">
    <property type="protein sequence ID" value="SAL37477.1"/>
    <property type="molecule type" value="Genomic_DNA"/>
</dbReference>
<dbReference type="CDD" id="cd00448">
    <property type="entry name" value="YjgF_YER057c_UK114_family"/>
    <property type="match status" value="1"/>
</dbReference>
<accession>A0A158H055</accession>
<evidence type="ECO:0000313" key="2">
    <source>
        <dbReference type="Proteomes" id="UP000054683"/>
    </source>
</evidence>
<name>A0A158H055_9BURK</name>
<dbReference type="RefSeq" id="WP_062087025.1">
    <property type="nucleotide sequence ID" value="NZ_FCOK02000022.1"/>
</dbReference>
<evidence type="ECO:0000313" key="1">
    <source>
        <dbReference type="EMBL" id="SAL37477.1"/>
    </source>
</evidence>
<organism evidence="1 2">
    <name type="scientific">Caballeronia udeis</name>
    <dbReference type="NCBI Taxonomy" id="1232866"/>
    <lineage>
        <taxon>Bacteria</taxon>
        <taxon>Pseudomonadati</taxon>
        <taxon>Pseudomonadota</taxon>
        <taxon>Betaproteobacteria</taxon>
        <taxon>Burkholderiales</taxon>
        <taxon>Burkholderiaceae</taxon>
        <taxon>Caballeronia</taxon>
    </lineage>
</organism>
<sequence>MRNIVETGLTKAAAPLELAAIANGTLYACCIPAFPDGTIETGSFVAQVERTMLNLKQTVEAAGATMDDVTQVQVFLTDHKYFPELNDAYGKFFNAPYPVRATFIAGLIVPGANIEILAQADVSAVKK</sequence>
<dbReference type="SUPFAM" id="SSF55298">
    <property type="entry name" value="YjgF-like"/>
    <property type="match status" value="1"/>
</dbReference>
<dbReference type="GO" id="GO:0005829">
    <property type="term" value="C:cytosol"/>
    <property type="evidence" value="ECO:0007669"/>
    <property type="project" value="TreeGrafter"/>
</dbReference>
<gene>
    <name evidence="1" type="ORF">AWB69_03652</name>
</gene>
<dbReference type="PANTHER" id="PTHR11803">
    <property type="entry name" value="2-IMINOBUTANOATE/2-IMINOPROPANOATE DEAMINASE RIDA"/>
    <property type="match status" value="1"/>
</dbReference>
<dbReference type="Pfam" id="PF01042">
    <property type="entry name" value="Ribonuc_L-PSP"/>
    <property type="match status" value="1"/>
</dbReference>
<dbReference type="AlphaFoldDB" id="A0A158H055"/>
<dbReference type="OrthoDB" id="8655901at2"/>
<proteinExistence type="predicted"/>
<dbReference type="InterPro" id="IPR035959">
    <property type="entry name" value="RutC-like_sf"/>
</dbReference>
<dbReference type="PANTHER" id="PTHR11803:SF39">
    <property type="entry name" value="2-IMINOBUTANOATE_2-IMINOPROPANOATE DEAMINASE"/>
    <property type="match status" value="1"/>
</dbReference>
<reference evidence="1 2" key="1">
    <citation type="submission" date="2016-01" db="EMBL/GenBank/DDBJ databases">
        <authorList>
            <person name="Oliw E.H."/>
        </authorList>
    </citation>
    <scope>NUCLEOTIDE SEQUENCE [LARGE SCALE GENOMIC DNA]</scope>
    <source>
        <strain evidence="1">LMG 27134</strain>
    </source>
</reference>
<dbReference type="Gene3D" id="3.30.1330.40">
    <property type="entry name" value="RutC-like"/>
    <property type="match status" value="1"/>
</dbReference>
<protein>
    <submittedName>
        <fullName evidence="1">Endoribonuclease L-PSP</fullName>
    </submittedName>
</protein>
<dbReference type="GO" id="GO:0019239">
    <property type="term" value="F:deaminase activity"/>
    <property type="evidence" value="ECO:0007669"/>
    <property type="project" value="TreeGrafter"/>
</dbReference>